<gene>
    <name evidence="3" type="ORF">KDI_02630</name>
</gene>
<dbReference type="EMBL" id="BIXY01000002">
    <property type="protein sequence ID" value="GCF06699.1"/>
    <property type="molecule type" value="Genomic_DNA"/>
</dbReference>
<accession>A0A5A5T6V0</accession>
<keyword evidence="2" id="KW-0812">Transmembrane</keyword>
<comment type="caution">
    <text evidence="3">The sequence shown here is derived from an EMBL/GenBank/DDBJ whole genome shotgun (WGS) entry which is preliminary data.</text>
</comment>
<evidence type="ECO:0000256" key="2">
    <source>
        <dbReference type="SAM" id="Phobius"/>
    </source>
</evidence>
<sequence>MASGNYAKKPVQPTPAETRSQVPARATRRLSAAVAEPSEADTETFTFSREGASVQALSQTAAPARRTRKMDTTIEVAPVTKVANTTRTQPITETIRTKPGAKTTRMLQLQSEDIGATTQVLPESHNEHVTRMLVTPTAPKSVRTVDIGKAITHDVSLTHPLERHKPWMGPWLICLTFAIISLLVLILAGIFQRPMNVGYFGGGQTYNIQVGGAQSKDWQQTPPQPAKKIIKASTGPYSVIGKPTISVNFINQVLAHYHSPAAGKGQALYDLGVQYNIDPAFALAFFMHESSFGTAGEAQTTQSLGNLRCYDGATCIDQDRGGYAKYNSWEEGFKAWYSLINNYYVGVRGLDTVDKIIPTYAPTADNNFEAGYIAALKHAIDTWHAGTIEVN</sequence>
<feature type="transmembrane region" description="Helical" evidence="2">
    <location>
        <begin position="171"/>
        <end position="191"/>
    </location>
</feature>
<dbReference type="AlphaFoldDB" id="A0A5A5T6V0"/>
<keyword evidence="2" id="KW-0472">Membrane</keyword>
<evidence type="ECO:0000256" key="1">
    <source>
        <dbReference type="SAM" id="MobiDB-lite"/>
    </source>
</evidence>
<keyword evidence="4" id="KW-1185">Reference proteome</keyword>
<evidence type="ECO:0000313" key="4">
    <source>
        <dbReference type="Proteomes" id="UP000322530"/>
    </source>
</evidence>
<protein>
    <submittedName>
        <fullName evidence="3">Uncharacterized protein</fullName>
    </submittedName>
</protein>
<dbReference type="Proteomes" id="UP000322530">
    <property type="component" value="Unassembled WGS sequence"/>
</dbReference>
<dbReference type="OrthoDB" id="144170at2"/>
<name>A0A5A5T6V0_9CHLR</name>
<proteinExistence type="predicted"/>
<evidence type="ECO:0000313" key="3">
    <source>
        <dbReference type="EMBL" id="GCF06699.1"/>
    </source>
</evidence>
<reference evidence="3 4" key="1">
    <citation type="submission" date="2019-01" db="EMBL/GenBank/DDBJ databases">
        <title>Draft genome sequence of Dictyobacter sp. Uno17.</title>
        <authorList>
            <person name="Wang C.M."/>
            <person name="Zheng Y."/>
            <person name="Sakai Y."/>
            <person name="Abe K."/>
            <person name="Yokota A."/>
            <person name="Yabe S."/>
        </authorList>
    </citation>
    <scope>NUCLEOTIDE SEQUENCE [LARGE SCALE GENOMIC DNA]</scope>
    <source>
        <strain evidence="3 4">Uno17</strain>
    </source>
</reference>
<organism evidence="3 4">
    <name type="scientific">Dictyobacter arantiisoli</name>
    <dbReference type="NCBI Taxonomy" id="2014874"/>
    <lineage>
        <taxon>Bacteria</taxon>
        <taxon>Bacillati</taxon>
        <taxon>Chloroflexota</taxon>
        <taxon>Ktedonobacteria</taxon>
        <taxon>Ktedonobacterales</taxon>
        <taxon>Dictyobacteraceae</taxon>
        <taxon>Dictyobacter</taxon>
    </lineage>
</organism>
<dbReference type="RefSeq" id="WP_149399539.1">
    <property type="nucleotide sequence ID" value="NZ_BIXY01000002.1"/>
</dbReference>
<feature type="region of interest" description="Disordered" evidence="1">
    <location>
        <begin position="1"/>
        <end position="26"/>
    </location>
</feature>
<keyword evidence="2" id="KW-1133">Transmembrane helix</keyword>